<gene>
    <name evidence="2" type="ORF">J2N86_08710</name>
</gene>
<dbReference type="Proteomes" id="UP001057474">
    <property type="component" value="Chromosome"/>
</dbReference>
<evidence type="ECO:0000313" key="2">
    <source>
        <dbReference type="EMBL" id="USQ12788.1"/>
    </source>
</evidence>
<evidence type="ECO:0000256" key="1">
    <source>
        <dbReference type="SAM" id="Phobius"/>
    </source>
</evidence>
<keyword evidence="1" id="KW-0812">Transmembrane</keyword>
<feature type="transmembrane region" description="Helical" evidence="1">
    <location>
        <begin position="249"/>
        <end position="270"/>
    </location>
</feature>
<keyword evidence="3" id="KW-1185">Reference proteome</keyword>
<feature type="transmembrane region" description="Helical" evidence="1">
    <location>
        <begin position="444"/>
        <end position="467"/>
    </location>
</feature>
<accession>A0ABY4Y609</accession>
<organism evidence="2 3">
    <name type="scientific">Legionella lytica</name>
    <dbReference type="NCBI Taxonomy" id="96232"/>
    <lineage>
        <taxon>Bacteria</taxon>
        <taxon>Pseudomonadati</taxon>
        <taxon>Pseudomonadota</taxon>
        <taxon>Gammaproteobacteria</taxon>
        <taxon>Legionellales</taxon>
        <taxon>Legionellaceae</taxon>
        <taxon>Legionella</taxon>
    </lineage>
</organism>
<evidence type="ECO:0008006" key="4">
    <source>
        <dbReference type="Google" id="ProtNLM"/>
    </source>
</evidence>
<dbReference type="EMBL" id="CP071527">
    <property type="protein sequence ID" value="USQ12788.1"/>
    <property type="molecule type" value="Genomic_DNA"/>
</dbReference>
<protein>
    <recommendedName>
        <fullName evidence="4">Coiled-coil protein</fullName>
    </recommendedName>
</protein>
<keyword evidence="1" id="KW-0472">Membrane</keyword>
<evidence type="ECO:0000313" key="3">
    <source>
        <dbReference type="Proteomes" id="UP001057474"/>
    </source>
</evidence>
<proteinExistence type="predicted"/>
<reference evidence="2" key="1">
    <citation type="submission" date="2021-03" db="EMBL/GenBank/DDBJ databases">
        <title>Legionella lytica PCM 2298.</title>
        <authorList>
            <person name="Koper P."/>
        </authorList>
    </citation>
    <scope>NUCLEOTIDE SEQUENCE</scope>
    <source>
        <strain evidence="2">PCM 2298</strain>
    </source>
</reference>
<dbReference type="RefSeq" id="WP_252579002.1">
    <property type="nucleotide sequence ID" value="NZ_CP071527.1"/>
</dbReference>
<name>A0ABY4Y609_9GAMM</name>
<keyword evidence="1" id="KW-1133">Transmembrane helix</keyword>
<sequence length="516" mass="58716">MGKSQISHIKQAFFNHTLSNDTQFSFTHADFDLGQLQNEFSSLYQILRSNKEYWAKHVEVVLYASYVCDLMIRYYEIDYHPAEIEKLKKQKKEIDSYAQGHSLSSENLSTSNTFFIFLLEQIKNNFDAPNASLDTLTTIRQKVGELNTNRSKFGYSRALAIQLLVYLEHSSLFELIQEMNEILGNQYGFVDGINLLNESREALAALGIVLFAFRFIINLIIGIKQIVQASIEKELSVSKVFKQELDKRGFTMASDLVWSLVGLLTTYPNFFHVPTSSISPTILAFLVFDALLLLTQWLYEATNYKKQIQELTEQKIGAQPIELLVIQRQMDLLKDEWESQCSYYAINILGAHILAISFAATLMYSGPLAIAGVALFSMLGNALYNTAGEYKKYKKAQIAVTRELANGEILNNQHHQQLLSLLREERDEAHTELWNSLAFNFGGIAFIISATVICWPVALVVTVGYIGHQLNKSYQKQLHLHDKDGVTHDLYRFISVEQDDEEPSASLRLTQLSNLL</sequence>
<feature type="transmembrane region" description="Helical" evidence="1">
    <location>
        <begin position="202"/>
        <end position="223"/>
    </location>
</feature>
<feature type="transmembrane region" description="Helical" evidence="1">
    <location>
        <begin position="282"/>
        <end position="299"/>
    </location>
</feature>